<keyword evidence="8" id="KW-1185">Reference proteome</keyword>
<dbReference type="Proteomes" id="UP000541185">
    <property type="component" value="Unassembled WGS sequence"/>
</dbReference>
<evidence type="ECO:0000259" key="6">
    <source>
        <dbReference type="PROSITE" id="PS50931"/>
    </source>
</evidence>
<protein>
    <submittedName>
        <fullName evidence="7">LysR family transcriptional regulator</fullName>
    </submittedName>
</protein>
<dbReference type="SUPFAM" id="SSF53850">
    <property type="entry name" value="Periplasmic binding protein-like II"/>
    <property type="match status" value="1"/>
</dbReference>
<keyword evidence="3" id="KW-0238">DNA-binding</keyword>
<feature type="compositionally biased region" description="Pro residues" evidence="5">
    <location>
        <begin position="317"/>
        <end position="327"/>
    </location>
</feature>
<dbReference type="InterPro" id="IPR005119">
    <property type="entry name" value="LysR_subst-bd"/>
</dbReference>
<evidence type="ECO:0000313" key="7">
    <source>
        <dbReference type="EMBL" id="NML43455.1"/>
    </source>
</evidence>
<dbReference type="Gene3D" id="3.40.190.290">
    <property type="match status" value="1"/>
</dbReference>
<dbReference type="Pfam" id="PF03466">
    <property type="entry name" value="LysR_substrate"/>
    <property type="match status" value="1"/>
</dbReference>
<feature type="domain" description="HTH lysR-type" evidence="6">
    <location>
        <begin position="12"/>
        <end position="69"/>
    </location>
</feature>
<dbReference type="Pfam" id="PF00126">
    <property type="entry name" value="HTH_1"/>
    <property type="match status" value="1"/>
</dbReference>
<feature type="region of interest" description="Disordered" evidence="5">
    <location>
        <begin position="311"/>
        <end position="336"/>
    </location>
</feature>
<dbReference type="InterPro" id="IPR000847">
    <property type="entry name" value="LysR_HTH_N"/>
</dbReference>
<evidence type="ECO:0000313" key="8">
    <source>
        <dbReference type="Proteomes" id="UP000541185"/>
    </source>
</evidence>
<keyword evidence="4" id="KW-0804">Transcription</keyword>
<keyword evidence="2" id="KW-0805">Transcription regulation</keyword>
<dbReference type="PANTHER" id="PTHR30419">
    <property type="entry name" value="HTH-TYPE TRANSCRIPTIONAL REGULATOR YBHD"/>
    <property type="match status" value="1"/>
</dbReference>
<dbReference type="AlphaFoldDB" id="A0A848GY02"/>
<evidence type="ECO:0000256" key="5">
    <source>
        <dbReference type="SAM" id="MobiDB-lite"/>
    </source>
</evidence>
<evidence type="ECO:0000256" key="1">
    <source>
        <dbReference type="ARBA" id="ARBA00009437"/>
    </source>
</evidence>
<comment type="similarity">
    <text evidence="1">Belongs to the LysR transcriptional regulatory family.</text>
</comment>
<dbReference type="PROSITE" id="PS50931">
    <property type="entry name" value="HTH_LYSR"/>
    <property type="match status" value="1"/>
</dbReference>
<evidence type="ECO:0000256" key="3">
    <source>
        <dbReference type="ARBA" id="ARBA00023125"/>
    </source>
</evidence>
<evidence type="ECO:0000256" key="4">
    <source>
        <dbReference type="ARBA" id="ARBA00023163"/>
    </source>
</evidence>
<gene>
    <name evidence="7" type="ORF">HHL11_06800</name>
</gene>
<proteinExistence type="inferred from homology"/>
<dbReference type="RefSeq" id="WP_169417660.1">
    <property type="nucleotide sequence ID" value="NZ_JABBFX010000001.1"/>
</dbReference>
<dbReference type="GO" id="GO:0005829">
    <property type="term" value="C:cytosol"/>
    <property type="evidence" value="ECO:0007669"/>
    <property type="project" value="TreeGrafter"/>
</dbReference>
<dbReference type="EMBL" id="JABBFX010000001">
    <property type="protein sequence ID" value="NML43455.1"/>
    <property type="molecule type" value="Genomic_DNA"/>
</dbReference>
<dbReference type="Gene3D" id="1.10.10.10">
    <property type="entry name" value="Winged helix-like DNA-binding domain superfamily/Winged helix DNA-binding domain"/>
    <property type="match status" value="1"/>
</dbReference>
<accession>A0A848GY02</accession>
<dbReference type="GO" id="GO:0003700">
    <property type="term" value="F:DNA-binding transcription factor activity"/>
    <property type="evidence" value="ECO:0007669"/>
    <property type="project" value="InterPro"/>
</dbReference>
<dbReference type="SUPFAM" id="SSF46785">
    <property type="entry name" value="Winged helix' DNA-binding domain"/>
    <property type="match status" value="1"/>
</dbReference>
<dbReference type="InterPro" id="IPR036390">
    <property type="entry name" value="WH_DNA-bd_sf"/>
</dbReference>
<dbReference type="InterPro" id="IPR050950">
    <property type="entry name" value="HTH-type_LysR_regulators"/>
</dbReference>
<dbReference type="InterPro" id="IPR036388">
    <property type="entry name" value="WH-like_DNA-bd_sf"/>
</dbReference>
<sequence length="336" mass="36485">MPQIDRVLRSNIKLRHLQLVVALDEFRHLGRTAEFLSVTQPAVSKMLTEVENMLGHTLFDRSTRGSEPTASGRAIVRFARSVLAEYERTRDEIAAVESGAAGRSRVGSMVVGLPVLLGRAVELLKARSSQATVLVKEGDLTRLLPELRLGELDLFVGRLEPGYAAPDLVPEPLFNEAMVVVVAAGHPLADKARPTWADLAQMPCVLPPPWASLRVKLEQQFHKHGLEPPKDIIETASFLAQATFLQRRGAAGFMARSVAAYFEEQGTVQVLKLAVPVELPPIGLITVRGRKLTTTTEQLMECLRAAAGEITASTAPSPAPAAPPPRSRPARRSRAA</sequence>
<dbReference type="GO" id="GO:0003677">
    <property type="term" value="F:DNA binding"/>
    <property type="evidence" value="ECO:0007669"/>
    <property type="project" value="UniProtKB-KW"/>
</dbReference>
<organism evidence="7 8">
    <name type="scientific">Ramlibacter agri</name>
    <dbReference type="NCBI Taxonomy" id="2728837"/>
    <lineage>
        <taxon>Bacteria</taxon>
        <taxon>Pseudomonadati</taxon>
        <taxon>Pseudomonadota</taxon>
        <taxon>Betaproteobacteria</taxon>
        <taxon>Burkholderiales</taxon>
        <taxon>Comamonadaceae</taxon>
        <taxon>Ramlibacter</taxon>
    </lineage>
</organism>
<name>A0A848GY02_9BURK</name>
<comment type="caution">
    <text evidence="7">The sequence shown here is derived from an EMBL/GenBank/DDBJ whole genome shotgun (WGS) entry which is preliminary data.</text>
</comment>
<dbReference type="PANTHER" id="PTHR30419:SF8">
    <property type="entry name" value="NITROGEN ASSIMILATION TRANSCRIPTIONAL ACTIVATOR-RELATED"/>
    <property type="match status" value="1"/>
</dbReference>
<evidence type="ECO:0000256" key="2">
    <source>
        <dbReference type="ARBA" id="ARBA00023015"/>
    </source>
</evidence>
<reference evidence="7 8" key="1">
    <citation type="submission" date="2020-04" db="EMBL/GenBank/DDBJ databases">
        <title>Ramlibacter sp. G-1-2-2 isolated from soil.</title>
        <authorList>
            <person name="Dahal R.H."/>
        </authorList>
    </citation>
    <scope>NUCLEOTIDE SEQUENCE [LARGE SCALE GENOMIC DNA]</scope>
    <source>
        <strain evidence="7 8">G-1-2-2</strain>
    </source>
</reference>
<dbReference type="PRINTS" id="PR00039">
    <property type="entry name" value="HTHLYSR"/>
</dbReference>